<feature type="domain" description="FANCI solenoid 1" evidence="2">
    <location>
        <begin position="36"/>
        <end position="253"/>
    </location>
</feature>
<sequence length="1532" mass="174968">MTLCTIVSSSLETRHICSVLKCVFGGLDPSSSSCQMKRYRVVERTLLEIKKKKSPKEMDIISLISNEIDKMEAKHVAHLADLCVDWAQNGTTELVGWKTVLPIVLTHLSDQQFVDAGDKEMKGPEFVSQKIHSLCAVYWKSESVIHLASIDMSLTPEEHKEVVMTLCKCMHRLDPQEVPPLVYLLLNMCKVNHCVTLYMNLDLYFTNKLYKGSLKDTNTVSEALNEVEMDETNVKDSRESEDTVLLHIYDAAMAYPKSIRDLVSFLRNLVCAPELVTRPFIFAVLLAISTIHFHEDMVCDFLKHTILKCFLEEEKRKASQWLRDNITKTTSLELVVNILIQNRVQDNVQVLYGMLNLGFILLDITSVSGNISDLGKLWSLGSHIVLSLVRQESSVISKALEKLSFHISTRGAMKQHFDCLYELSMRVPMAMYECRSEITKMLQNLLYRPSSESECVMKALIPLTKTFPTLKDMLIINLRKGLYSRILKYSKQNVLARVTVDRTANTPWSSLFLEYRKENYGYRRGEIGVNQRPTFAGDPVLKKMSVCGFLIILKQQGLRGMSVLTQSSSVHENLSLHSQNHSNSSFTVDDESTFIEVLAILKICFTKYEEVKVCLYEGLCDSSIYKDPKLFTSIRVMLWSQMLEHYQENELILPPLNFKEAVVVKGIRAVVKEPLAQLVFVNQRIVTNKLIPGQSESLESVTRNNEFLLDNLPECLQKQEVFKMMLGTYEALMSYLVNSWTVETTDQGRKVALLFSSYLQLFELTKRNVLLRLTGTYRTVAIDRLSIALGVWLLDLLVKKRAIGYWKRKNNWEKVRMGGVDSVSWSTTEAAKQLKGKRDFRRYIMRVVLSLIQKHSSLKQTDSRSSSNFVEFLQCGRILYEQCVSKIQQIADYDLISTAIALECFYELLKILLSRYQTNVTKYLADIGVNALGGVNGQLKRLIEDYKKLLEYSVESEEDHMDGEFEPTIRKITQIVVSTLALLPLHLSDGHLEPVYVWCKTYAEKKHMLNEVAAKSFVSLLLQLNRRCKARGQLIESMAKLLCRDIGQLDPTGPCVEYCLVVVAFFSVLSRWALPARRVYPIPWGSPSERTNRLGGGKDRVPATRGRGGRNSPGDTKSRWEVRSRNSPGDTKSRWEVRSRNSPGDTKSRWEVRSRNSPGDTKLRWEALCETAVSQGGSPLNLNQDFIGLYTLRCCLALSNQRRGSFPLARENERIEKKDVSLTKVVEYKIVSQKLRMPLFSLLCSAINTNLNEIFWMVNWLRSEHTSQVKSGVTIIDNTVNKSLLVENMHEKTVTAQLHIHDEIQEAGGIKNINISKKMLDYVRGARKRYHEYLEMKKQERNHWEELRSKEQELCLYLSHTIRELAMVSGVSVPVGPAVDTVLNTVAHLYNLLSSVVKYFIMRSSKDNPVFKLVKLESVFFVTSTIMAPRLNDLISLVTENKITDDEENPTKKKKVDNPQSVQNKILRESKLIPKVTLARDLYEKSVIKLSTKTKTKLKVLLECTKNRDFKITADQVKNKTFQPDTSISEGE</sequence>
<dbReference type="Pfam" id="PF14677">
    <property type="entry name" value="FANCI_S3"/>
    <property type="match status" value="1"/>
</dbReference>
<dbReference type="InterPro" id="IPR029310">
    <property type="entry name" value="FANCI_HD1"/>
</dbReference>
<evidence type="ECO:0000313" key="8">
    <source>
        <dbReference type="EMBL" id="CAD7195461.1"/>
    </source>
</evidence>
<dbReference type="InterPro" id="IPR029315">
    <property type="entry name" value="FANCI_S2"/>
</dbReference>
<dbReference type="InterPro" id="IPR029312">
    <property type="entry name" value="FANCI_HD2"/>
</dbReference>
<feature type="domain" description="FANCI solenoid 2" evidence="3">
    <location>
        <begin position="350"/>
        <end position="487"/>
    </location>
</feature>
<evidence type="ECO:0000259" key="3">
    <source>
        <dbReference type="Pfam" id="PF14676"/>
    </source>
</evidence>
<dbReference type="InterPro" id="IPR029314">
    <property type="entry name" value="FANCI_S4"/>
</dbReference>
<dbReference type="Pfam" id="PF14680">
    <property type="entry name" value="FANCI_HD2"/>
    <property type="match status" value="1"/>
</dbReference>
<dbReference type="InterPro" id="IPR029313">
    <property type="entry name" value="FANCI_S3"/>
</dbReference>
<gene>
    <name evidence="8" type="ORF">TDIB3V08_LOCUS1845</name>
</gene>
<feature type="domain" description="FANCI solenoid 3" evidence="4">
    <location>
        <begin position="821"/>
        <end position="1021"/>
    </location>
</feature>
<dbReference type="PANTHER" id="PTHR21818">
    <property type="entry name" value="BC025462 PROTEIN"/>
    <property type="match status" value="1"/>
</dbReference>
<feature type="compositionally biased region" description="Basic and acidic residues" evidence="1">
    <location>
        <begin position="1090"/>
        <end position="1102"/>
    </location>
</feature>
<evidence type="ECO:0000259" key="7">
    <source>
        <dbReference type="Pfam" id="PF14680"/>
    </source>
</evidence>
<feature type="domain" description="FANCI solenoid 4" evidence="5">
    <location>
        <begin position="1336"/>
        <end position="1518"/>
    </location>
</feature>
<dbReference type="PANTHER" id="PTHR21818:SF0">
    <property type="entry name" value="FANCONI ANEMIA GROUP I PROTEIN"/>
    <property type="match status" value="1"/>
</dbReference>
<dbReference type="Pfam" id="PF14675">
    <property type="entry name" value="FANCI_S1"/>
    <property type="match status" value="1"/>
</dbReference>
<evidence type="ECO:0000256" key="1">
    <source>
        <dbReference type="SAM" id="MobiDB-lite"/>
    </source>
</evidence>
<evidence type="ECO:0000259" key="2">
    <source>
        <dbReference type="Pfam" id="PF14675"/>
    </source>
</evidence>
<dbReference type="GO" id="GO:0070182">
    <property type="term" value="F:DNA polymerase binding"/>
    <property type="evidence" value="ECO:0007669"/>
    <property type="project" value="TreeGrafter"/>
</dbReference>
<feature type="domain" description="FANCI helical" evidence="6">
    <location>
        <begin position="259"/>
        <end position="341"/>
    </location>
</feature>
<evidence type="ECO:0000259" key="5">
    <source>
        <dbReference type="Pfam" id="PF14678"/>
    </source>
</evidence>
<dbReference type="Pfam" id="PF14679">
    <property type="entry name" value="FANCI_HD1"/>
    <property type="match status" value="1"/>
</dbReference>
<proteinExistence type="predicted"/>
<feature type="region of interest" description="Disordered" evidence="1">
    <location>
        <begin position="1088"/>
        <end position="1159"/>
    </location>
</feature>
<accession>A0A7R8VBR9</accession>
<dbReference type="EMBL" id="OA564761">
    <property type="protein sequence ID" value="CAD7195461.1"/>
    <property type="molecule type" value="Genomic_DNA"/>
</dbReference>
<dbReference type="Pfam" id="PF14676">
    <property type="entry name" value="FANCI_S2"/>
    <property type="match status" value="1"/>
</dbReference>
<name>A0A7R8VBR9_TIMDO</name>
<reference evidence="8" key="1">
    <citation type="submission" date="2020-11" db="EMBL/GenBank/DDBJ databases">
        <authorList>
            <person name="Tran Van P."/>
        </authorList>
    </citation>
    <scope>NUCLEOTIDE SEQUENCE</scope>
</reference>
<feature type="domain" description="FANCI helical" evidence="7">
    <location>
        <begin position="571"/>
        <end position="699"/>
    </location>
</feature>
<dbReference type="GO" id="GO:0006281">
    <property type="term" value="P:DNA repair"/>
    <property type="evidence" value="ECO:0007669"/>
    <property type="project" value="InterPro"/>
</dbReference>
<evidence type="ECO:0000259" key="4">
    <source>
        <dbReference type="Pfam" id="PF14677"/>
    </source>
</evidence>
<organism evidence="8">
    <name type="scientific">Timema douglasi</name>
    <name type="common">Walking stick</name>
    <dbReference type="NCBI Taxonomy" id="61478"/>
    <lineage>
        <taxon>Eukaryota</taxon>
        <taxon>Metazoa</taxon>
        <taxon>Ecdysozoa</taxon>
        <taxon>Arthropoda</taxon>
        <taxon>Hexapoda</taxon>
        <taxon>Insecta</taxon>
        <taxon>Pterygota</taxon>
        <taxon>Neoptera</taxon>
        <taxon>Polyneoptera</taxon>
        <taxon>Phasmatodea</taxon>
        <taxon>Timematodea</taxon>
        <taxon>Timematoidea</taxon>
        <taxon>Timematidae</taxon>
        <taxon>Timema</taxon>
    </lineage>
</organism>
<dbReference type="Pfam" id="PF14678">
    <property type="entry name" value="FANCI_S4"/>
    <property type="match status" value="1"/>
</dbReference>
<evidence type="ECO:0000259" key="6">
    <source>
        <dbReference type="Pfam" id="PF14679"/>
    </source>
</evidence>
<protein>
    <submittedName>
        <fullName evidence="8">Uncharacterized protein</fullName>
    </submittedName>
</protein>
<dbReference type="InterPro" id="IPR026171">
    <property type="entry name" value="FANCI"/>
</dbReference>
<dbReference type="InterPro" id="IPR029308">
    <property type="entry name" value="FANCI_S1"/>
</dbReference>